<dbReference type="PANTHER" id="PTHR10336">
    <property type="entry name" value="PHOSPHOINOSITIDE-SPECIFIC PHOSPHOLIPASE C FAMILY PROTEIN"/>
    <property type="match status" value="1"/>
</dbReference>
<reference evidence="2" key="3">
    <citation type="submission" date="2025-09" db="UniProtKB">
        <authorList>
            <consortium name="Ensembl"/>
        </authorList>
    </citation>
    <scope>IDENTIFICATION</scope>
</reference>
<dbReference type="PANTHER" id="PTHR10336:SF209">
    <property type="entry name" value="PHOSPHOINOSITIDE PHOSPHOLIPASE C"/>
    <property type="match status" value="1"/>
</dbReference>
<dbReference type="GO" id="GO:0004435">
    <property type="term" value="F:phosphatidylinositol-4,5-bisphosphate phospholipase C activity"/>
    <property type="evidence" value="ECO:0007669"/>
    <property type="project" value="InterPro"/>
</dbReference>
<dbReference type="InterPro" id="IPR001192">
    <property type="entry name" value="PI-PLC_fam"/>
</dbReference>
<dbReference type="PROSITE" id="PS50008">
    <property type="entry name" value="PIPLC_Y_DOMAIN"/>
    <property type="match status" value="1"/>
</dbReference>
<dbReference type="Pfam" id="PF00168">
    <property type="entry name" value="C2"/>
    <property type="match status" value="1"/>
</dbReference>
<dbReference type="Ensembl" id="ENSCSAVT00000001690.1">
    <property type="protein sequence ID" value="ENSCSAVP00000001663.1"/>
    <property type="gene ID" value="ENSCSAVG00000000961.1"/>
</dbReference>
<dbReference type="AlphaFoldDB" id="H2Y8L5"/>
<dbReference type="HOGENOM" id="CLU_1566406_0_0_1"/>
<evidence type="ECO:0000313" key="3">
    <source>
        <dbReference type="Proteomes" id="UP000007875"/>
    </source>
</evidence>
<protein>
    <recommendedName>
        <fullName evidence="1">PI-PLC Y-box domain-containing protein</fullName>
    </recommendedName>
</protein>
<dbReference type="CDD" id="cd00275">
    <property type="entry name" value="C2_PLC_like"/>
    <property type="match status" value="1"/>
</dbReference>
<dbReference type="SUPFAM" id="SSF51695">
    <property type="entry name" value="PLC-like phosphodiesterases"/>
    <property type="match status" value="1"/>
</dbReference>
<keyword evidence="3" id="KW-1185">Reference proteome</keyword>
<accession>H2Y8L5</accession>
<dbReference type="GO" id="GO:0005886">
    <property type="term" value="C:plasma membrane"/>
    <property type="evidence" value="ECO:0007669"/>
    <property type="project" value="TreeGrafter"/>
</dbReference>
<proteinExistence type="predicted"/>
<dbReference type="SUPFAM" id="SSF49562">
    <property type="entry name" value="C2 domain (Calcium/lipid-binding domain, CaLB)"/>
    <property type="match status" value="1"/>
</dbReference>
<dbReference type="Gene3D" id="2.60.40.150">
    <property type="entry name" value="C2 domain"/>
    <property type="match status" value="1"/>
</dbReference>
<dbReference type="Proteomes" id="UP000007875">
    <property type="component" value="Unassembled WGS sequence"/>
</dbReference>
<reference evidence="3" key="1">
    <citation type="submission" date="2003-08" db="EMBL/GenBank/DDBJ databases">
        <authorList>
            <person name="Birren B."/>
            <person name="Nusbaum C."/>
            <person name="Abebe A."/>
            <person name="Abouelleil A."/>
            <person name="Adekoya E."/>
            <person name="Ait-zahra M."/>
            <person name="Allen N."/>
            <person name="Allen T."/>
            <person name="An P."/>
            <person name="Anderson M."/>
            <person name="Anderson S."/>
            <person name="Arachchi H."/>
            <person name="Armbruster J."/>
            <person name="Bachantsang P."/>
            <person name="Baldwin J."/>
            <person name="Barry A."/>
            <person name="Bayul T."/>
            <person name="Blitshsteyn B."/>
            <person name="Bloom T."/>
            <person name="Blye J."/>
            <person name="Boguslavskiy L."/>
            <person name="Borowsky M."/>
            <person name="Boukhgalter B."/>
            <person name="Brunache A."/>
            <person name="Butler J."/>
            <person name="Calixte N."/>
            <person name="Calvo S."/>
            <person name="Camarata J."/>
            <person name="Campo K."/>
            <person name="Chang J."/>
            <person name="Cheshatsang Y."/>
            <person name="Citroen M."/>
            <person name="Collymore A."/>
            <person name="Considine T."/>
            <person name="Cook A."/>
            <person name="Cooke P."/>
            <person name="Corum B."/>
            <person name="Cuomo C."/>
            <person name="David R."/>
            <person name="Dawoe T."/>
            <person name="Degray S."/>
            <person name="Dodge S."/>
            <person name="Dooley K."/>
            <person name="Dorje P."/>
            <person name="Dorjee K."/>
            <person name="Dorris L."/>
            <person name="Duffey N."/>
            <person name="Dupes A."/>
            <person name="Elkins T."/>
            <person name="Engels R."/>
            <person name="Erickson J."/>
            <person name="Farina A."/>
            <person name="Faro S."/>
            <person name="Ferreira P."/>
            <person name="Fischer H."/>
            <person name="Fitzgerald M."/>
            <person name="Foley K."/>
            <person name="Gage D."/>
            <person name="Galagan J."/>
            <person name="Gearin G."/>
            <person name="Gnerre S."/>
            <person name="Gnirke A."/>
            <person name="Goyette A."/>
            <person name="Graham J."/>
            <person name="Grandbois E."/>
            <person name="Gyaltsen K."/>
            <person name="Hafez N."/>
            <person name="Hagopian D."/>
            <person name="Hagos B."/>
            <person name="Hall J."/>
            <person name="Hatcher B."/>
            <person name="Heller A."/>
            <person name="Higgins H."/>
            <person name="Honan T."/>
            <person name="Horn A."/>
            <person name="Houde N."/>
            <person name="Hughes L."/>
            <person name="Hulme W."/>
            <person name="Husby E."/>
            <person name="Iliev I."/>
            <person name="Jaffe D."/>
            <person name="Jones C."/>
            <person name="Kamal M."/>
            <person name="Kamat A."/>
            <person name="Kamvysselis M."/>
            <person name="Karlsson E."/>
            <person name="Kells C."/>
            <person name="Kieu A."/>
            <person name="Kisner P."/>
            <person name="Kodira C."/>
            <person name="Kulbokas E."/>
            <person name="Labutti K."/>
            <person name="Lama D."/>
            <person name="Landers T."/>
            <person name="Leger J."/>
            <person name="Levine S."/>
            <person name="Lewis D."/>
            <person name="Lewis T."/>
            <person name="Lindblad-toh K."/>
            <person name="Liu X."/>
            <person name="Lokyitsang T."/>
            <person name="Lokyitsang Y."/>
            <person name="Lucien O."/>
            <person name="Lui A."/>
            <person name="Ma L.J."/>
            <person name="Mabbitt R."/>
            <person name="Macdonald J."/>
            <person name="Maclean C."/>
            <person name="Major J."/>
            <person name="Manning J."/>
            <person name="Marabella R."/>
            <person name="Maru K."/>
            <person name="Matthews C."/>
            <person name="Mauceli E."/>
            <person name="Mccarthy M."/>
            <person name="Mcdonough S."/>
            <person name="Mcghee T."/>
            <person name="Meldrim J."/>
            <person name="Meneus L."/>
            <person name="Mesirov J."/>
            <person name="Mihalev A."/>
            <person name="Mihova T."/>
            <person name="Mikkelsen T."/>
            <person name="Mlenga V."/>
            <person name="Moru K."/>
            <person name="Mozes J."/>
            <person name="Mulrain L."/>
            <person name="Munson G."/>
            <person name="Naylor J."/>
            <person name="Newes C."/>
            <person name="Nguyen C."/>
            <person name="Nguyen N."/>
            <person name="Nguyen T."/>
            <person name="Nicol R."/>
            <person name="Nielsen C."/>
            <person name="Nizzari M."/>
            <person name="Norbu C."/>
            <person name="Norbu N."/>
            <person name="O'donnell P."/>
            <person name="Okoawo O."/>
            <person name="O'leary S."/>
            <person name="Omotosho B."/>
            <person name="O'neill K."/>
            <person name="Osman S."/>
            <person name="Parker S."/>
            <person name="Perrin D."/>
            <person name="Phunkhang P."/>
            <person name="Piqani B."/>
            <person name="Purcell S."/>
            <person name="Rachupka T."/>
            <person name="Ramasamy U."/>
            <person name="Rameau R."/>
            <person name="Ray V."/>
            <person name="Raymond C."/>
            <person name="Retta R."/>
            <person name="Richardson S."/>
            <person name="Rise C."/>
            <person name="Rodriguez J."/>
            <person name="Rogers J."/>
            <person name="Rogov P."/>
            <person name="Rutman M."/>
            <person name="Schupbach R."/>
            <person name="Seaman C."/>
            <person name="Settipalli S."/>
            <person name="Sharpe T."/>
            <person name="Sheridan J."/>
            <person name="Sherpa N."/>
            <person name="Shi J."/>
            <person name="Smirnov S."/>
            <person name="Smith C."/>
            <person name="Sougnez C."/>
            <person name="Spencer B."/>
            <person name="Stalker J."/>
            <person name="Stange-thomann N."/>
            <person name="Stavropoulos S."/>
            <person name="Stetson K."/>
            <person name="Stone C."/>
            <person name="Stone S."/>
            <person name="Stubbs M."/>
            <person name="Talamas J."/>
            <person name="Tchuinga P."/>
            <person name="Tenzing P."/>
            <person name="Tesfaye S."/>
            <person name="Theodore J."/>
            <person name="Thoulutsang Y."/>
            <person name="Topham K."/>
            <person name="Towey S."/>
            <person name="Tsamla T."/>
            <person name="Tsomo N."/>
            <person name="Vallee D."/>
            <person name="Vassiliev H."/>
            <person name="Venkataraman V."/>
            <person name="Vinson J."/>
            <person name="Vo A."/>
            <person name="Wade C."/>
            <person name="Wang S."/>
            <person name="Wangchuk T."/>
            <person name="Wangdi T."/>
            <person name="Whittaker C."/>
            <person name="Wilkinson J."/>
            <person name="Wu Y."/>
            <person name="Wyman D."/>
            <person name="Yadav S."/>
            <person name="Yang S."/>
            <person name="Yang X."/>
            <person name="Yeager S."/>
            <person name="Yee E."/>
            <person name="Young G."/>
            <person name="Zainoun J."/>
            <person name="Zembeck L."/>
            <person name="Zimmer A."/>
            <person name="Zody M."/>
            <person name="Lander E."/>
        </authorList>
    </citation>
    <scope>NUCLEOTIDE SEQUENCE [LARGE SCALE GENOMIC DNA]</scope>
</reference>
<dbReference type="GO" id="GO:0035556">
    <property type="term" value="P:intracellular signal transduction"/>
    <property type="evidence" value="ECO:0007669"/>
    <property type="project" value="InterPro"/>
</dbReference>
<dbReference type="Pfam" id="PF00387">
    <property type="entry name" value="PI-PLC-Y"/>
    <property type="match status" value="1"/>
</dbReference>
<dbReference type="GeneTree" id="ENSGT00940000167636"/>
<dbReference type="InterPro" id="IPR001711">
    <property type="entry name" value="PLipase_C_Pinositol-sp_Y"/>
</dbReference>
<dbReference type="InterPro" id="IPR017946">
    <property type="entry name" value="PLC-like_Pdiesterase_TIM-brl"/>
</dbReference>
<feature type="domain" description="PI-PLC Y-box" evidence="1">
    <location>
        <begin position="2"/>
        <end position="46"/>
    </location>
</feature>
<evidence type="ECO:0000259" key="1">
    <source>
        <dbReference type="PROSITE" id="PS50008"/>
    </source>
</evidence>
<reference evidence="2" key="2">
    <citation type="submission" date="2025-08" db="UniProtKB">
        <authorList>
            <consortium name="Ensembl"/>
        </authorList>
    </citation>
    <scope>IDENTIFICATION</scope>
</reference>
<dbReference type="InterPro" id="IPR035892">
    <property type="entry name" value="C2_domain_sf"/>
</dbReference>
<evidence type="ECO:0000313" key="2">
    <source>
        <dbReference type="Ensembl" id="ENSCSAVP00000001663.1"/>
    </source>
</evidence>
<dbReference type="GO" id="GO:0006629">
    <property type="term" value="P:lipid metabolic process"/>
    <property type="evidence" value="ECO:0007669"/>
    <property type="project" value="InterPro"/>
</dbReference>
<organism evidence="2 3">
    <name type="scientific">Ciona savignyi</name>
    <name type="common">Pacific transparent sea squirt</name>
    <dbReference type="NCBI Taxonomy" id="51511"/>
    <lineage>
        <taxon>Eukaryota</taxon>
        <taxon>Metazoa</taxon>
        <taxon>Chordata</taxon>
        <taxon>Tunicata</taxon>
        <taxon>Ascidiacea</taxon>
        <taxon>Phlebobranchia</taxon>
        <taxon>Cionidae</taxon>
        <taxon>Ciona</taxon>
    </lineage>
</organism>
<name>H2Y8L5_CIOSA</name>
<sequence>FRLAKNKLKESITFHELQLSRTYPAGTRTDSSNYDPLPLWNAGFQVGKTSNFDESSLQVEVLTSGDPADTNRCLTRFDKNSGFDPKWNDEFIIYISKPDLAMVKFMVKTQNHERIGQNTMPFTSIAQGYRYIPMLDRSGARIPSASLFVFVEINDAVVQHVNPGRVKVDIG</sequence>
<dbReference type="InterPro" id="IPR000008">
    <property type="entry name" value="C2_dom"/>
</dbReference>